<dbReference type="InterPro" id="IPR029058">
    <property type="entry name" value="AB_hydrolase_fold"/>
</dbReference>
<dbReference type="Gene3D" id="3.40.50.1820">
    <property type="entry name" value="alpha/beta hydrolase"/>
    <property type="match status" value="1"/>
</dbReference>
<name>A0A7D4UKI7_9MICO</name>
<evidence type="ECO:0000313" key="3">
    <source>
        <dbReference type="Proteomes" id="UP000502498"/>
    </source>
</evidence>
<gene>
    <name evidence="2" type="ORF">HQM25_17220</name>
</gene>
<dbReference type="AlphaFoldDB" id="A0A7D4UKI7"/>
<proteinExistence type="predicted"/>
<dbReference type="SUPFAM" id="SSF53474">
    <property type="entry name" value="alpha/beta-Hydrolases"/>
    <property type="match status" value="1"/>
</dbReference>
<evidence type="ECO:0000313" key="2">
    <source>
        <dbReference type="EMBL" id="QKJ20927.1"/>
    </source>
</evidence>
<sequence>MSDDLDLRGGGVIAVDTATLWQTAGLFRRASSDLADIGERLGALQNMLLIERDRAWSAAGAASTLHFALQEVVRGAQRIAERLGEVAAIYELVELNARHAAAFAAGDRGELERLSGMRAALMADHPHAMDAARALEAGRALLWGDPYVRAATLAGHDVGGLFKRPGADLIGAAVGAGAGAAVVTALGVGGWGRVPRDARLTDTGARVTLRPTTVEKATRAPQSLAAVAARIPSGRAEQVRVERYTMTDGSRQYAVYVSGMREWSAGGDDPWDNQSNVELYTRRESASYAATVAALEAAGARPGDVVHAVGHSQGAMIAAHLTLDETYDTRTLVSFGSPVEADVDASTLSIAVRHTDDPVSALAGGGHAAGVGAPGGFIAERETGELSPVAAATGIPAHSLDAYTATASQVDETGDPRVSAVHSMLAGLDEAVSVEVTEYVATRTREGDTGGGDAGGGRISGPAQGAG</sequence>
<organism evidence="2 3">
    <name type="scientific">Microbacterium hominis</name>
    <dbReference type="NCBI Taxonomy" id="162426"/>
    <lineage>
        <taxon>Bacteria</taxon>
        <taxon>Bacillati</taxon>
        <taxon>Actinomycetota</taxon>
        <taxon>Actinomycetes</taxon>
        <taxon>Micrococcales</taxon>
        <taxon>Microbacteriaceae</taxon>
        <taxon>Microbacterium</taxon>
    </lineage>
</organism>
<protein>
    <recommendedName>
        <fullName evidence="4">Alpha/beta hydrolase</fullName>
    </recommendedName>
</protein>
<feature type="compositionally biased region" description="Gly residues" evidence="1">
    <location>
        <begin position="449"/>
        <end position="467"/>
    </location>
</feature>
<dbReference type="RefSeq" id="WP_172991350.1">
    <property type="nucleotide sequence ID" value="NZ_CP054038.1"/>
</dbReference>
<dbReference type="Proteomes" id="UP000502498">
    <property type="component" value="Chromosome"/>
</dbReference>
<dbReference type="EMBL" id="CP054038">
    <property type="protein sequence ID" value="QKJ20927.1"/>
    <property type="molecule type" value="Genomic_DNA"/>
</dbReference>
<reference evidence="2 3" key="1">
    <citation type="submission" date="2020-05" db="EMBL/GenBank/DDBJ databases">
        <title>Strain PA2F3 complete genome.</title>
        <authorList>
            <person name="Kim Y.-S."/>
            <person name="Kim S.-J."/>
            <person name="Jung H.-k."/>
            <person name="Kim S.-E."/>
            <person name="Kim K.-H."/>
        </authorList>
    </citation>
    <scope>NUCLEOTIDE SEQUENCE [LARGE SCALE GENOMIC DNA]</scope>
    <source>
        <strain evidence="2 3">PA2F3</strain>
    </source>
</reference>
<feature type="region of interest" description="Disordered" evidence="1">
    <location>
        <begin position="443"/>
        <end position="467"/>
    </location>
</feature>
<evidence type="ECO:0008006" key="4">
    <source>
        <dbReference type="Google" id="ProtNLM"/>
    </source>
</evidence>
<evidence type="ECO:0000256" key="1">
    <source>
        <dbReference type="SAM" id="MobiDB-lite"/>
    </source>
</evidence>
<accession>A0A7D4UKI7</accession>